<proteinExistence type="predicted"/>
<dbReference type="InterPro" id="IPR022742">
    <property type="entry name" value="Hydrolase_4"/>
</dbReference>
<feature type="domain" description="Serine aminopeptidase S33" evidence="1">
    <location>
        <begin position="32"/>
        <end position="270"/>
    </location>
</feature>
<organism evidence="2 3">
    <name type="scientific">Subtercola boreus</name>
    <dbReference type="NCBI Taxonomy" id="120213"/>
    <lineage>
        <taxon>Bacteria</taxon>
        <taxon>Bacillati</taxon>
        <taxon>Actinomycetota</taxon>
        <taxon>Actinomycetes</taxon>
        <taxon>Micrococcales</taxon>
        <taxon>Microbacteriaceae</taxon>
        <taxon>Subtercola</taxon>
    </lineage>
</organism>
<dbReference type="Gene3D" id="3.40.50.1820">
    <property type="entry name" value="alpha/beta hydrolase"/>
    <property type="match status" value="1"/>
</dbReference>
<evidence type="ECO:0000313" key="3">
    <source>
        <dbReference type="Proteomes" id="UP000256541"/>
    </source>
</evidence>
<dbReference type="Proteomes" id="UP000256541">
    <property type="component" value="Unassembled WGS sequence"/>
</dbReference>
<name>A0A3E0VR74_9MICO</name>
<protein>
    <submittedName>
        <fullName evidence="2">Lysophospholipase</fullName>
    </submittedName>
</protein>
<dbReference type="AlphaFoldDB" id="A0A3E0VR74"/>
<dbReference type="SUPFAM" id="SSF53474">
    <property type="entry name" value="alpha/beta-Hydrolases"/>
    <property type="match status" value="1"/>
</dbReference>
<accession>A0A3E0VR74</accession>
<dbReference type="OrthoDB" id="9806902at2"/>
<evidence type="ECO:0000313" key="2">
    <source>
        <dbReference type="EMBL" id="RFA12482.1"/>
    </source>
</evidence>
<dbReference type="PANTHER" id="PTHR11614">
    <property type="entry name" value="PHOSPHOLIPASE-RELATED"/>
    <property type="match status" value="1"/>
</dbReference>
<dbReference type="RefSeq" id="WP_116412578.1">
    <property type="nucleotide sequence ID" value="NZ_NBXB01000041.1"/>
</dbReference>
<dbReference type="Pfam" id="PF12146">
    <property type="entry name" value="Hydrolase_4"/>
    <property type="match status" value="1"/>
</dbReference>
<reference evidence="2 3" key="1">
    <citation type="submission" date="2017-04" db="EMBL/GenBank/DDBJ databases">
        <title>Comparative genome analysis of Subtercola boreus.</title>
        <authorList>
            <person name="Cho Y.-J."/>
            <person name="Cho A."/>
            <person name="Kim O.-S."/>
            <person name="Lee J.-I."/>
        </authorList>
    </citation>
    <scope>NUCLEOTIDE SEQUENCE [LARGE SCALE GENOMIC DNA]</scope>
    <source>
        <strain evidence="2 3">P27479</strain>
    </source>
</reference>
<evidence type="ECO:0000259" key="1">
    <source>
        <dbReference type="Pfam" id="PF12146"/>
    </source>
</evidence>
<dbReference type="InterPro" id="IPR029058">
    <property type="entry name" value="AB_hydrolase_fold"/>
</dbReference>
<dbReference type="InterPro" id="IPR051044">
    <property type="entry name" value="MAG_DAG_Lipase"/>
</dbReference>
<sequence>MATSNEWTFDGTDGERVARTWGGVADRGGAPEPRYVVLLAHGYGEHIGRYEYVADWLVSRGAIVHGVDHVGHGKSAGERVLVGDYEDVVADLHTLLELTRASAPGSAGRAGPADLADLPVVLIGHSMGGMIGARFAQRYGEELAALVLSGPVLGRWQVVDDLLLLDPIPDTPIEPSTLSRDPAVGEAYVADPLVWHGPFKRATLEALNAGLALIARSGDLGTLPALWIQGSDDQLVPLVDSRAGIEVIAGSALTEHIFPGARHEVFNETNRDEVLGTVTDFVDGLLGA</sequence>
<comment type="caution">
    <text evidence="2">The sequence shown here is derived from an EMBL/GenBank/DDBJ whole genome shotgun (WGS) entry which is preliminary data.</text>
</comment>
<dbReference type="EMBL" id="NBXB01000041">
    <property type="protein sequence ID" value="RFA12482.1"/>
    <property type="molecule type" value="Genomic_DNA"/>
</dbReference>
<gene>
    <name evidence="2" type="ORF">B7R22_15285</name>
</gene>